<dbReference type="RefSeq" id="XP_001227379.1">
    <property type="nucleotide sequence ID" value="XM_001227378.1"/>
</dbReference>
<evidence type="ECO:0000313" key="2">
    <source>
        <dbReference type="EMBL" id="EAQ85438.1"/>
    </source>
</evidence>
<organism evidence="2 3">
    <name type="scientific">Chaetomium globosum (strain ATCC 6205 / CBS 148.51 / DSM 1962 / NBRC 6347 / NRRL 1970)</name>
    <name type="common">Soil fungus</name>
    <dbReference type="NCBI Taxonomy" id="306901"/>
    <lineage>
        <taxon>Eukaryota</taxon>
        <taxon>Fungi</taxon>
        <taxon>Dikarya</taxon>
        <taxon>Ascomycota</taxon>
        <taxon>Pezizomycotina</taxon>
        <taxon>Sordariomycetes</taxon>
        <taxon>Sordariomycetidae</taxon>
        <taxon>Sordariales</taxon>
        <taxon>Chaetomiaceae</taxon>
        <taxon>Chaetomium</taxon>
    </lineage>
</organism>
<dbReference type="VEuPathDB" id="FungiDB:CHGG_09452"/>
<accession>Q2GRF2</accession>
<dbReference type="Proteomes" id="UP000001056">
    <property type="component" value="Unassembled WGS sequence"/>
</dbReference>
<dbReference type="OMA" id="HMREADI"/>
<dbReference type="HOGENOM" id="CLU_003335_0_0_1"/>
<feature type="compositionally biased region" description="Basic and acidic residues" evidence="1">
    <location>
        <begin position="1"/>
        <end position="11"/>
    </location>
</feature>
<gene>
    <name evidence="2" type="ORF">CHGG_09452</name>
</gene>
<name>Q2GRF2_CHAGB</name>
<protein>
    <submittedName>
        <fullName evidence="2">Uncharacterized protein</fullName>
    </submittedName>
</protein>
<proteinExistence type="predicted"/>
<feature type="region of interest" description="Disordered" evidence="1">
    <location>
        <begin position="1"/>
        <end position="115"/>
    </location>
</feature>
<keyword evidence="3" id="KW-1185">Reference proteome</keyword>
<dbReference type="AlphaFoldDB" id="Q2GRF2"/>
<evidence type="ECO:0000256" key="1">
    <source>
        <dbReference type="SAM" id="MobiDB-lite"/>
    </source>
</evidence>
<dbReference type="OrthoDB" id="4772665at2759"/>
<feature type="region of interest" description="Disordered" evidence="1">
    <location>
        <begin position="554"/>
        <end position="573"/>
    </location>
</feature>
<dbReference type="GeneID" id="4395897"/>
<sequence>MEPEQSGDHIPRVKGLTSRRSFLSGRKQHLSRQALETEEAGIVKTSIEQRGNSEDSHPFEDDDGDRVMANVSRSPPPLGSEDTPIQGIESYDDGLNDGNDCDDDEEDIPPTSDSEFDGIIDAEALRHGDIQDTSAHAVRQAIELEDAFGAGEYEECIWVGGQPDESVPFDDNLSEKQTVPVTATSLRPDVDDTSILVPARQNRSILTSSFEKSLAIFADLTGLSRQDWASLREILFLVRDKDDDVPGMIQSLPRQLSTLRDRMRGRMPMMHMREADIPLNILKLPTLPATLKPEERRRVESIRSRAEAKTAAVSTAKAATKAARENGRDSAEARAATKAAETARARVEKLQGKAKDVGDDELSLGDLPKVTMRLTFFDPPTLFRNLVASDIGRRAHTGPGFFVDAPHELFESHSWLSSVRTTSGRYAHIILDDGRIGPTIFPSDWVYYRCLDSACVLRCSAIRDHSDDIVNIHIGRVYGVGLDRRTRPCTAMPDELCLQIQEAHRIQSSFLANVDLSPAQLTNELVLSTDPVYIPESLVYSHIDVHVDRHFGEEHHDPGWKLPKQRANSKRPPEPYPKYIAPVYQHTRRDEEWYLARRMVVGGEDVVPLCHTHPIRAELELDWWGRAVFEGEPHASDFSDVIKALKTMALLDAGMVMEINGEEVRLCAFTMCYTGDMPQQAENSGFKGPRAHKFCRCCFASAGQRAVDPDVLLKFDITTHGRFHVQTTEMQHMLETGLRNASERRRFCSQWGMAEEIPALPHLSPALDLILSRPVDAAHSEYNGLGNLMHFLLRDGILTKTARTEYALELRTWPFPPGWSRLQSPIHHLSSYNMSSHAQWIVVIPVFLLNWLKKDHIKPRFYTQAESETGKDPVDLIVETTAAIAKSTTVLMGRQISPDDRRDMNRIIYRARHLFNQLCLFAAVTSTGSAAGSLAGTPGPQPAVDAFADTLDNTGSGRSLQYMNDTLRPNIHVATHFPAFAEEYASPVNCNTLTGENLHSKILSRADRNGLEALQEAEEHEIDVDQSADATHLAPSAINRIPTGDVVATHPANEGKRLPLRSTDATPTWRRLIRLAYEHDYGKARQFPSFFENRAVQWSRKFGFTDRDSNERFTFRAGDYVQFTRDGGVQFGRVDHIFVLDNFADRHIFVVLIPVRRTETRHHILDLEVMEEMEGQAVIVGVTAVSPVGLYMVRVEGVGTVWVDWDVHTL</sequence>
<reference evidence="3" key="1">
    <citation type="journal article" date="2015" name="Genome Announc.">
        <title>Draft genome sequence of the cellulolytic fungus Chaetomium globosum.</title>
        <authorList>
            <person name="Cuomo C.A."/>
            <person name="Untereiner W.A."/>
            <person name="Ma L.-J."/>
            <person name="Grabherr M."/>
            <person name="Birren B.W."/>
        </authorList>
    </citation>
    <scope>NUCLEOTIDE SEQUENCE [LARGE SCALE GENOMIC DNA]</scope>
    <source>
        <strain evidence="3">ATCC 6205 / CBS 148.51 / DSM 1962 / NBRC 6347 / NRRL 1970</strain>
    </source>
</reference>
<evidence type="ECO:0000313" key="3">
    <source>
        <dbReference type="Proteomes" id="UP000001056"/>
    </source>
</evidence>
<dbReference type="EMBL" id="CH408034">
    <property type="protein sequence ID" value="EAQ85438.1"/>
    <property type="molecule type" value="Genomic_DNA"/>
</dbReference>
<feature type="compositionally biased region" description="Acidic residues" evidence="1">
    <location>
        <begin position="90"/>
        <end position="115"/>
    </location>
</feature>
<dbReference type="eggNOG" id="ENOG502RVSP">
    <property type="taxonomic scope" value="Eukaryota"/>
</dbReference>
<dbReference type="InParanoid" id="Q2GRF2"/>